<keyword evidence="9" id="KW-1185">Reference proteome</keyword>
<proteinExistence type="inferred from homology"/>
<dbReference type="InterPro" id="IPR045851">
    <property type="entry name" value="AMP-bd_C_sf"/>
</dbReference>
<keyword evidence="3" id="KW-0276">Fatty acid metabolism</keyword>
<dbReference type="InterPro" id="IPR042099">
    <property type="entry name" value="ANL_N_sf"/>
</dbReference>
<keyword evidence="5" id="KW-1133">Transmembrane helix</keyword>
<dbReference type="SUPFAM" id="SSF56801">
    <property type="entry name" value="Acetyl-CoA synthetase-like"/>
    <property type="match status" value="1"/>
</dbReference>
<evidence type="ECO:0000313" key="9">
    <source>
        <dbReference type="Proteomes" id="UP001379533"/>
    </source>
</evidence>
<dbReference type="CDD" id="cd05931">
    <property type="entry name" value="FAAL"/>
    <property type="match status" value="1"/>
</dbReference>
<dbReference type="GO" id="GO:0016874">
    <property type="term" value="F:ligase activity"/>
    <property type="evidence" value="ECO:0007669"/>
    <property type="project" value="UniProtKB-KW"/>
</dbReference>
<dbReference type="Pfam" id="PF00501">
    <property type="entry name" value="AMP-binding"/>
    <property type="match status" value="1"/>
</dbReference>
<dbReference type="InterPro" id="IPR025110">
    <property type="entry name" value="AMP-bd_C"/>
</dbReference>
<evidence type="ECO:0000259" key="7">
    <source>
        <dbReference type="Pfam" id="PF23024"/>
    </source>
</evidence>
<dbReference type="InterPro" id="IPR020845">
    <property type="entry name" value="AMP-binding_CS"/>
</dbReference>
<keyword evidence="2 8" id="KW-0436">Ligase</keyword>
<dbReference type="Gene3D" id="3.30.300.30">
    <property type="match status" value="1"/>
</dbReference>
<evidence type="ECO:0000256" key="5">
    <source>
        <dbReference type="SAM" id="Phobius"/>
    </source>
</evidence>
<dbReference type="Proteomes" id="UP001379533">
    <property type="component" value="Chromosome"/>
</dbReference>
<dbReference type="PANTHER" id="PTHR22754:SF32">
    <property type="entry name" value="DISCO-INTERACTING PROTEIN 2"/>
    <property type="match status" value="1"/>
</dbReference>
<dbReference type="EMBL" id="CP089982">
    <property type="protein sequence ID" value="WXA91426.1"/>
    <property type="molecule type" value="Genomic_DNA"/>
</dbReference>
<dbReference type="Pfam" id="PF23024">
    <property type="entry name" value="AMP-dom_DIP2-like"/>
    <property type="match status" value="1"/>
</dbReference>
<protein>
    <submittedName>
        <fullName evidence="8">Fatty acyl-AMP ligase</fullName>
    </submittedName>
</protein>
<evidence type="ECO:0000259" key="6">
    <source>
        <dbReference type="Pfam" id="PF00501"/>
    </source>
</evidence>
<dbReference type="PANTHER" id="PTHR22754">
    <property type="entry name" value="DISCO-INTERACTING PROTEIN 2 DIP2 -RELATED"/>
    <property type="match status" value="1"/>
</dbReference>
<keyword evidence="5" id="KW-0472">Membrane</keyword>
<name>A0ABZ2JY82_9BACT</name>
<dbReference type="InterPro" id="IPR040097">
    <property type="entry name" value="FAAL/FAAC"/>
</dbReference>
<comment type="similarity">
    <text evidence="1">Belongs to the ATP-dependent AMP-binding enzyme family.</text>
</comment>
<evidence type="ECO:0000313" key="8">
    <source>
        <dbReference type="EMBL" id="WXA91426.1"/>
    </source>
</evidence>
<dbReference type="RefSeq" id="WP_394842046.1">
    <property type="nucleotide sequence ID" value="NZ_CP089982.1"/>
</dbReference>
<dbReference type="Gene3D" id="3.40.50.12780">
    <property type="entry name" value="N-terminal domain of ligase-like"/>
    <property type="match status" value="1"/>
</dbReference>
<dbReference type="PROSITE" id="PS00455">
    <property type="entry name" value="AMP_BINDING"/>
    <property type="match status" value="1"/>
</dbReference>
<sequence length="562" mass="61445">MESFTLLDHLARTANTHSDKIAYHFLGDGESESARIAFGELDGRVTAVARTLRERYDSGDRALLLYSAGLEFIVAFLGCLRAGVVAVPFYAPRPREGTDKVLAVAAHCGARAVLTTSALRPHLEHRFGRAGASNALDWLETDALPASASPVLLPPTNTELAFLQYTSGSTGSPKGVMVSHANILQNERMIERAFEHSPESIVVGWLPFFHDMGLIGNMLQPLYLGATGIFMSPMAFLQKPVRWLRAISNYRATTSGGPNFAFDLCVEKITPDQCEGLDLRSWSLAFNGAEPVKRDTLERFTRAFEPYGFRRTSFFPCYGLAEATLFVTGGRSHAGTDVVSCGRPEDGLEVAIVDPERHVRCPPGQVGEIWLRGPSVACGYWNEPSPAFSAELFEHDGRTREGPFLRTGDLGFLDDGELYVTGRIKDILIVRGRKYHPHDIERTVEGCHAALKPAASAAFTADGMGRERLVILQEVRKEHVRRFDGREILGNVREAVASQHGLTVDMLILMPPGGVLRTSSGKVRRSACRQGVLDGSLLQSSLATFGRLSGEKALIEGERSCS</sequence>
<evidence type="ECO:0000256" key="1">
    <source>
        <dbReference type="ARBA" id="ARBA00006432"/>
    </source>
</evidence>
<evidence type="ECO:0000256" key="2">
    <source>
        <dbReference type="ARBA" id="ARBA00022598"/>
    </source>
</evidence>
<keyword evidence="4" id="KW-0443">Lipid metabolism</keyword>
<feature type="domain" description="AMP-binding enzyme C-terminal" evidence="7">
    <location>
        <begin position="426"/>
        <end position="529"/>
    </location>
</feature>
<feature type="transmembrane region" description="Helical" evidence="5">
    <location>
        <begin position="63"/>
        <end position="91"/>
    </location>
</feature>
<dbReference type="InterPro" id="IPR000873">
    <property type="entry name" value="AMP-dep_synth/lig_dom"/>
</dbReference>
<organism evidence="8 9">
    <name type="scientific">Pendulispora brunnea</name>
    <dbReference type="NCBI Taxonomy" id="2905690"/>
    <lineage>
        <taxon>Bacteria</taxon>
        <taxon>Pseudomonadati</taxon>
        <taxon>Myxococcota</taxon>
        <taxon>Myxococcia</taxon>
        <taxon>Myxococcales</taxon>
        <taxon>Sorangiineae</taxon>
        <taxon>Pendulisporaceae</taxon>
        <taxon>Pendulispora</taxon>
    </lineage>
</organism>
<reference evidence="8 9" key="1">
    <citation type="submission" date="2021-12" db="EMBL/GenBank/DDBJ databases">
        <title>Discovery of the Pendulisporaceae a myxobacterial family with distinct sporulation behavior and unique specialized metabolism.</title>
        <authorList>
            <person name="Garcia R."/>
            <person name="Popoff A."/>
            <person name="Bader C.D."/>
            <person name="Loehr J."/>
            <person name="Walesch S."/>
            <person name="Walt C."/>
            <person name="Boldt J."/>
            <person name="Bunk B."/>
            <person name="Haeckl F.J.F.P.J."/>
            <person name="Gunesch A.P."/>
            <person name="Birkelbach J."/>
            <person name="Nuebel U."/>
            <person name="Pietschmann T."/>
            <person name="Bach T."/>
            <person name="Mueller R."/>
        </authorList>
    </citation>
    <scope>NUCLEOTIDE SEQUENCE [LARGE SCALE GENOMIC DNA]</scope>
    <source>
        <strain evidence="8 9">MSr12523</strain>
    </source>
</reference>
<evidence type="ECO:0000256" key="4">
    <source>
        <dbReference type="ARBA" id="ARBA00023098"/>
    </source>
</evidence>
<evidence type="ECO:0000256" key="3">
    <source>
        <dbReference type="ARBA" id="ARBA00022832"/>
    </source>
</evidence>
<feature type="domain" description="AMP-dependent synthetase/ligase" evidence="6">
    <location>
        <begin position="11"/>
        <end position="381"/>
    </location>
</feature>
<keyword evidence="5" id="KW-0812">Transmembrane</keyword>
<accession>A0ABZ2JY82</accession>
<gene>
    <name evidence="8" type="ORF">LZC95_33835</name>
</gene>